<keyword evidence="2" id="KW-1185">Reference proteome</keyword>
<dbReference type="Proteomes" id="UP000245802">
    <property type="component" value="Chromosome"/>
</dbReference>
<protein>
    <submittedName>
        <fullName evidence="1">Uncharacterized protein</fullName>
    </submittedName>
</protein>
<accession>A0A2Z3H1N9</accession>
<name>A0A2Z3H1N9_9BACT</name>
<gene>
    <name evidence="1" type="ORF">C1280_25020</name>
</gene>
<evidence type="ECO:0000313" key="2">
    <source>
        <dbReference type="Proteomes" id="UP000245802"/>
    </source>
</evidence>
<proteinExistence type="predicted"/>
<organism evidence="1 2">
    <name type="scientific">Gemmata obscuriglobus</name>
    <dbReference type="NCBI Taxonomy" id="114"/>
    <lineage>
        <taxon>Bacteria</taxon>
        <taxon>Pseudomonadati</taxon>
        <taxon>Planctomycetota</taxon>
        <taxon>Planctomycetia</taxon>
        <taxon>Gemmatales</taxon>
        <taxon>Gemmataceae</taxon>
        <taxon>Gemmata</taxon>
    </lineage>
</organism>
<evidence type="ECO:0000313" key="1">
    <source>
        <dbReference type="EMBL" id="AWM39943.1"/>
    </source>
</evidence>
<dbReference type="AlphaFoldDB" id="A0A2Z3H1N9"/>
<dbReference type="KEGG" id="gog:C1280_25020"/>
<dbReference type="RefSeq" id="WP_010051773.1">
    <property type="nucleotide sequence ID" value="NZ_CP025958.1"/>
</dbReference>
<reference evidence="1 2" key="1">
    <citation type="submission" date="2018-01" db="EMBL/GenBank/DDBJ databases">
        <title>G. obscuriglobus.</title>
        <authorList>
            <person name="Franke J."/>
            <person name="Blomberg W."/>
            <person name="Selmecki A."/>
        </authorList>
    </citation>
    <scope>NUCLEOTIDE SEQUENCE [LARGE SCALE GENOMIC DNA]</scope>
    <source>
        <strain evidence="1 2">DSM 5831</strain>
    </source>
</reference>
<sequence>MPPFDLDTAARFGTGPARLVSLALMMTTRDGADRLTFDPSRRSGAGSSTVECRIGGDWYSLVPPPDTVLPKLTRLLRELAGGPDGRFTARLGGHEFAVRVEIVPVPHPPSSVLECSTLELPVLPELSGRANELLDSHFDENGSVYFDDSEFA</sequence>
<dbReference type="EMBL" id="CP025958">
    <property type="protein sequence ID" value="AWM39943.1"/>
    <property type="molecule type" value="Genomic_DNA"/>
</dbReference>